<dbReference type="Proteomes" id="UP000501747">
    <property type="component" value="Chromosome"/>
</dbReference>
<evidence type="ECO:0000256" key="5">
    <source>
        <dbReference type="ARBA" id="ARBA00022692"/>
    </source>
</evidence>
<feature type="transmembrane region" description="Helical" evidence="9">
    <location>
        <begin position="107"/>
        <end position="123"/>
    </location>
</feature>
<evidence type="ECO:0000256" key="7">
    <source>
        <dbReference type="ARBA" id="ARBA00023136"/>
    </source>
</evidence>
<keyword evidence="3" id="KW-1003">Cell membrane</keyword>
<evidence type="ECO:0000256" key="2">
    <source>
        <dbReference type="ARBA" id="ARBA00022448"/>
    </source>
</evidence>
<evidence type="ECO:0000256" key="3">
    <source>
        <dbReference type="ARBA" id="ARBA00022475"/>
    </source>
</evidence>
<dbReference type="PANTHER" id="PTHR30574">
    <property type="entry name" value="INNER MEMBRANE PROTEIN YEDE"/>
    <property type="match status" value="1"/>
</dbReference>
<feature type="transmembrane region" description="Helical" evidence="9">
    <location>
        <begin position="201"/>
        <end position="217"/>
    </location>
</feature>
<feature type="transmembrane region" description="Helical" evidence="9">
    <location>
        <begin position="280"/>
        <end position="298"/>
    </location>
</feature>
<evidence type="ECO:0000313" key="10">
    <source>
        <dbReference type="EMBL" id="QIL48202.1"/>
    </source>
</evidence>
<comment type="similarity">
    <text evidence="8">Belongs to the TsuA/YedE (TC 9.B.102) family.</text>
</comment>
<dbReference type="EMBL" id="CP049887">
    <property type="protein sequence ID" value="QIL48202.1"/>
    <property type="molecule type" value="Genomic_DNA"/>
</dbReference>
<evidence type="ECO:0000256" key="1">
    <source>
        <dbReference type="ARBA" id="ARBA00004429"/>
    </source>
</evidence>
<dbReference type="PANTHER" id="PTHR30574:SF1">
    <property type="entry name" value="SULPHUR TRANSPORT DOMAIN-CONTAINING PROTEIN"/>
    <property type="match status" value="1"/>
</dbReference>
<keyword evidence="7 9" id="KW-0472">Membrane</keyword>
<organism evidence="10 11">
    <name type="scientific">Vagococcus hydrophili</name>
    <dbReference type="NCBI Taxonomy" id="2714947"/>
    <lineage>
        <taxon>Bacteria</taxon>
        <taxon>Bacillati</taxon>
        <taxon>Bacillota</taxon>
        <taxon>Bacilli</taxon>
        <taxon>Lactobacillales</taxon>
        <taxon>Enterococcaceae</taxon>
        <taxon>Vagococcus</taxon>
    </lineage>
</organism>
<feature type="transmembrane region" description="Helical" evidence="9">
    <location>
        <begin position="249"/>
        <end position="268"/>
    </location>
</feature>
<evidence type="ECO:0000256" key="8">
    <source>
        <dbReference type="ARBA" id="ARBA00035655"/>
    </source>
</evidence>
<evidence type="ECO:0000256" key="6">
    <source>
        <dbReference type="ARBA" id="ARBA00022989"/>
    </source>
</evidence>
<evidence type="ECO:0000313" key="11">
    <source>
        <dbReference type="Proteomes" id="UP000501747"/>
    </source>
</evidence>
<feature type="transmembrane region" description="Helical" evidence="9">
    <location>
        <begin position="41"/>
        <end position="64"/>
    </location>
</feature>
<sequence>METLFLGIIVGFLFGFLLKRSRFCMTGIIRDMYLEKKKTNIYLVLTVIFIQSVIYFSFVGLGLIPETEYKSFSVMAIMLGSFIFGFGAVMSQGCIVSTLIKVGDGRLVGLMSLLSFMLFTSMSKKGVLNGWIEGTQSKSQLSDDLLEKLSISPILVVIPITALVLVALFKTNKPKPKKFVMPTQYTGARHLFFEKIWNKKITAILFGILAGLGWYASNLTGRNGGFGMTTPIFSWFDFLTTSNFEGINWGSYFVLGIIVGSFLCTLGSQEFWLKGTDGATLLKAFIGGGLMAFGSVMAQGCLIGNGLVGTATLSIKGWLGLIFISFGIWFGTFIFYKQGERKLSR</sequence>
<keyword evidence="6 9" id="KW-1133">Transmembrane helix</keyword>
<name>A0A6G8ATD4_9ENTE</name>
<dbReference type="GO" id="GO:0005886">
    <property type="term" value="C:plasma membrane"/>
    <property type="evidence" value="ECO:0007669"/>
    <property type="project" value="UniProtKB-SubCell"/>
</dbReference>
<keyword evidence="4" id="KW-0997">Cell inner membrane</keyword>
<keyword evidence="5 9" id="KW-0812">Transmembrane</keyword>
<keyword evidence="11" id="KW-1185">Reference proteome</keyword>
<comment type="subcellular location">
    <subcellularLocation>
        <location evidence="1">Cell inner membrane</location>
        <topology evidence="1">Multi-pass membrane protein</topology>
    </subcellularLocation>
</comment>
<feature type="transmembrane region" description="Helical" evidence="9">
    <location>
        <begin position="6"/>
        <end position="29"/>
    </location>
</feature>
<evidence type="ECO:0000256" key="9">
    <source>
        <dbReference type="SAM" id="Phobius"/>
    </source>
</evidence>
<dbReference type="Pfam" id="PF04143">
    <property type="entry name" value="Sulf_transp"/>
    <property type="match status" value="1"/>
</dbReference>
<proteinExistence type="inferred from homology"/>
<feature type="transmembrane region" description="Helical" evidence="9">
    <location>
        <begin position="76"/>
        <end position="100"/>
    </location>
</feature>
<dbReference type="KEGG" id="vhy:G7082_06710"/>
<dbReference type="RefSeq" id="WP_166034350.1">
    <property type="nucleotide sequence ID" value="NZ_CP049887.1"/>
</dbReference>
<gene>
    <name evidence="10" type="ORF">G7082_06710</name>
</gene>
<evidence type="ECO:0000256" key="4">
    <source>
        <dbReference type="ARBA" id="ARBA00022519"/>
    </source>
</evidence>
<dbReference type="InterPro" id="IPR007272">
    <property type="entry name" value="Sulf_transp_TsuA/YedE"/>
</dbReference>
<dbReference type="AlphaFoldDB" id="A0A6G8ATD4"/>
<keyword evidence="2" id="KW-0813">Transport</keyword>
<feature type="transmembrane region" description="Helical" evidence="9">
    <location>
        <begin position="318"/>
        <end position="336"/>
    </location>
</feature>
<feature type="transmembrane region" description="Helical" evidence="9">
    <location>
        <begin position="149"/>
        <end position="169"/>
    </location>
</feature>
<reference evidence="10 11" key="1">
    <citation type="submission" date="2020-03" db="EMBL/GenBank/DDBJ databases">
        <title>Vagococcus sp. nov., isolated from beetles.</title>
        <authorList>
            <person name="Hyun D.-W."/>
            <person name="Bae J.-W."/>
        </authorList>
    </citation>
    <scope>NUCLEOTIDE SEQUENCE [LARGE SCALE GENOMIC DNA]</scope>
    <source>
        <strain evidence="10 11">HDW17B</strain>
    </source>
</reference>
<protein>
    <submittedName>
        <fullName evidence="10">YeeE/YedE family protein</fullName>
    </submittedName>
</protein>
<accession>A0A6G8ATD4</accession>